<dbReference type="Pfam" id="PF13853">
    <property type="entry name" value="7tm_4"/>
    <property type="match status" value="1"/>
</dbReference>
<feature type="non-terminal residue" evidence="16">
    <location>
        <position position="317"/>
    </location>
</feature>
<dbReference type="Proteomes" id="UP000886611">
    <property type="component" value="Unassembled WGS sequence"/>
</dbReference>
<dbReference type="PROSITE" id="PS50262">
    <property type="entry name" value="G_PROTEIN_RECEP_F1_2"/>
    <property type="match status" value="1"/>
</dbReference>
<dbReference type="SUPFAM" id="SSF81321">
    <property type="entry name" value="Family A G protein-coupled receptor-like"/>
    <property type="match status" value="1"/>
</dbReference>
<dbReference type="InterPro" id="IPR000725">
    <property type="entry name" value="Olfact_rcpt"/>
</dbReference>
<dbReference type="GO" id="GO:0004930">
    <property type="term" value="F:G protein-coupled receptor activity"/>
    <property type="evidence" value="ECO:0007669"/>
    <property type="project" value="UniProtKB-KW"/>
</dbReference>
<evidence type="ECO:0000256" key="5">
    <source>
        <dbReference type="ARBA" id="ARBA00022725"/>
    </source>
</evidence>
<name>A0A8X7WYE8_POLSE</name>
<evidence type="ECO:0000256" key="4">
    <source>
        <dbReference type="ARBA" id="ARBA00022692"/>
    </source>
</evidence>
<accession>A0A8X7WYE8</accession>
<keyword evidence="3 14" id="KW-0716">Sensory transduction</keyword>
<feature type="non-terminal residue" evidence="16">
    <location>
        <position position="1"/>
    </location>
</feature>
<evidence type="ECO:0000256" key="8">
    <source>
        <dbReference type="ARBA" id="ARBA00023136"/>
    </source>
</evidence>
<keyword evidence="2 14" id="KW-1003">Cell membrane</keyword>
<reference evidence="16 17" key="1">
    <citation type="journal article" date="2021" name="Cell">
        <title>Tracing the genetic footprints of vertebrate landing in non-teleost ray-finned fishes.</title>
        <authorList>
            <person name="Bi X."/>
            <person name="Wang K."/>
            <person name="Yang L."/>
            <person name="Pan H."/>
            <person name="Jiang H."/>
            <person name="Wei Q."/>
            <person name="Fang M."/>
            <person name="Yu H."/>
            <person name="Zhu C."/>
            <person name="Cai Y."/>
            <person name="He Y."/>
            <person name="Gan X."/>
            <person name="Zeng H."/>
            <person name="Yu D."/>
            <person name="Zhu Y."/>
            <person name="Jiang H."/>
            <person name="Qiu Q."/>
            <person name="Yang H."/>
            <person name="Zhang Y.E."/>
            <person name="Wang W."/>
            <person name="Zhu M."/>
            <person name="He S."/>
            <person name="Zhang G."/>
        </authorList>
    </citation>
    <scope>NUCLEOTIDE SEQUENCE [LARGE SCALE GENOMIC DNA]</scope>
    <source>
        <strain evidence="16">Bchr_013</strain>
    </source>
</reference>
<dbReference type="PRINTS" id="PR00245">
    <property type="entry name" value="OLFACTORYR"/>
</dbReference>
<feature type="transmembrane region" description="Helical" evidence="14">
    <location>
        <begin position="99"/>
        <end position="121"/>
    </location>
</feature>
<dbReference type="FunFam" id="1.20.1070.10:FF:000010">
    <property type="entry name" value="Olfactory receptor"/>
    <property type="match status" value="1"/>
</dbReference>
<comment type="subcellular location">
    <subcellularLocation>
        <location evidence="1 14">Cell membrane</location>
        <topology evidence="1 14">Multi-pass membrane protein</topology>
    </subcellularLocation>
</comment>
<keyword evidence="8 14" id="KW-0472">Membrane</keyword>
<evidence type="ECO:0000313" key="17">
    <source>
        <dbReference type="Proteomes" id="UP000886611"/>
    </source>
</evidence>
<evidence type="ECO:0000256" key="14">
    <source>
        <dbReference type="RuleBase" id="RU363047"/>
    </source>
</evidence>
<protein>
    <recommendedName>
        <fullName evidence="14">Olfactory receptor</fullName>
    </recommendedName>
</protein>
<feature type="domain" description="G-protein coupled receptors family 1 profile" evidence="15">
    <location>
        <begin position="42"/>
        <end position="292"/>
    </location>
</feature>
<feature type="transmembrane region" description="Helical" evidence="14">
    <location>
        <begin position="238"/>
        <end position="260"/>
    </location>
</feature>
<evidence type="ECO:0000256" key="6">
    <source>
        <dbReference type="ARBA" id="ARBA00022989"/>
    </source>
</evidence>
<dbReference type="PANTHER" id="PTHR24242:SF359">
    <property type="entry name" value="ODORANT RECEPTOR-RELATED"/>
    <property type="match status" value="1"/>
</dbReference>
<evidence type="ECO:0000256" key="9">
    <source>
        <dbReference type="ARBA" id="ARBA00023157"/>
    </source>
</evidence>
<comment type="caution">
    <text evidence="16">The sequence shown here is derived from an EMBL/GenBank/DDBJ whole genome shotgun (WGS) entry which is preliminary data.</text>
</comment>
<evidence type="ECO:0000256" key="7">
    <source>
        <dbReference type="ARBA" id="ARBA00023040"/>
    </source>
</evidence>
<gene>
    <name evidence="16" type="primary">Or6n1_12</name>
    <name evidence="16" type="ORF">GTO96_0012708</name>
</gene>
<evidence type="ECO:0000256" key="12">
    <source>
        <dbReference type="ARBA" id="ARBA00023224"/>
    </source>
</evidence>
<keyword evidence="11" id="KW-0325">Glycoprotein</keyword>
<feature type="transmembrane region" description="Helical" evidence="14">
    <location>
        <begin position="59"/>
        <end position="79"/>
    </location>
</feature>
<dbReference type="PROSITE" id="PS00237">
    <property type="entry name" value="G_PROTEIN_RECEP_F1_1"/>
    <property type="match status" value="1"/>
</dbReference>
<dbReference type="Gene3D" id="1.20.1070.10">
    <property type="entry name" value="Rhodopsin 7-helix transmembrane proteins"/>
    <property type="match status" value="1"/>
</dbReference>
<keyword evidence="5 14" id="KW-0552">Olfaction</keyword>
<keyword evidence="17" id="KW-1185">Reference proteome</keyword>
<evidence type="ECO:0000313" key="16">
    <source>
        <dbReference type="EMBL" id="KAG2457292.1"/>
    </source>
</evidence>
<evidence type="ECO:0000259" key="15">
    <source>
        <dbReference type="PROSITE" id="PS50262"/>
    </source>
</evidence>
<proteinExistence type="inferred from homology"/>
<dbReference type="GO" id="GO:0005886">
    <property type="term" value="C:plasma membrane"/>
    <property type="evidence" value="ECO:0007669"/>
    <property type="project" value="UniProtKB-SubCell"/>
</dbReference>
<dbReference type="OrthoDB" id="6147321at2759"/>
<evidence type="ECO:0000256" key="11">
    <source>
        <dbReference type="ARBA" id="ARBA00023180"/>
    </source>
</evidence>
<keyword evidence="7 13" id="KW-0297">G-protein coupled receptor</keyword>
<organism evidence="16 17">
    <name type="scientific">Polypterus senegalus</name>
    <name type="common">Senegal bichir</name>
    <dbReference type="NCBI Taxonomy" id="55291"/>
    <lineage>
        <taxon>Eukaryota</taxon>
        <taxon>Metazoa</taxon>
        <taxon>Chordata</taxon>
        <taxon>Craniata</taxon>
        <taxon>Vertebrata</taxon>
        <taxon>Euteleostomi</taxon>
        <taxon>Actinopterygii</taxon>
        <taxon>Polypteriformes</taxon>
        <taxon>Polypteridae</taxon>
        <taxon>Polypterus</taxon>
    </lineage>
</organism>
<feature type="transmembrane region" description="Helical" evidence="14">
    <location>
        <begin position="195"/>
        <end position="217"/>
    </location>
</feature>
<dbReference type="PANTHER" id="PTHR24242">
    <property type="entry name" value="G-PROTEIN COUPLED RECEPTOR"/>
    <property type="match status" value="1"/>
</dbReference>
<evidence type="ECO:0000256" key="1">
    <source>
        <dbReference type="ARBA" id="ARBA00004651"/>
    </source>
</evidence>
<dbReference type="InterPro" id="IPR000276">
    <property type="entry name" value="GPCR_Rhodpsn"/>
</dbReference>
<dbReference type="InterPro" id="IPR050939">
    <property type="entry name" value="Olfactory_GPCR1"/>
</dbReference>
<dbReference type="GO" id="GO:0004984">
    <property type="term" value="F:olfactory receptor activity"/>
    <property type="evidence" value="ECO:0007669"/>
    <property type="project" value="InterPro"/>
</dbReference>
<feature type="transmembrane region" description="Helical" evidence="14">
    <location>
        <begin position="26"/>
        <end position="52"/>
    </location>
</feature>
<dbReference type="InterPro" id="IPR017452">
    <property type="entry name" value="GPCR_Rhodpsn_7TM"/>
</dbReference>
<evidence type="ECO:0000256" key="13">
    <source>
        <dbReference type="RuleBase" id="RU000688"/>
    </source>
</evidence>
<keyword evidence="4 13" id="KW-0812">Transmembrane</keyword>
<keyword evidence="12 13" id="KW-0807">Transducer</keyword>
<dbReference type="CDD" id="cd13954">
    <property type="entry name" value="7tmA_OR"/>
    <property type="match status" value="1"/>
</dbReference>
<dbReference type="AlphaFoldDB" id="A0A8X7WYE8"/>
<comment type="similarity">
    <text evidence="13">Belongs to the G-protein coupled receptor 1 family.</text>
</comment>
<keyword evidence="6 14" id="KW-1133">Transmembrane helix</keyword>
<dbReference type="PRINTS" id="PR00237">
    <property type="entry name" value="GPCRRHODOPSN"/>
</dbReference>
<evidence type="ECO:0000256" key="2">
    <source>
        <dbReference type="ARBA" id="ARBA00022475"/>
    </source>
</evidence>
<keyword evidence="10 13" id="KW-0675">Receptor</keyword>
<keyword evidence="9" id="KW-1015">Disulfide bond</keyword>
<evidence type="ECO:0000256" key="3">
    <source>
        <dbReference type="ARBA" id="ARBA00022606"/>
    </source>
</evidence>
<feature type="transmembrane region" description="Helical" evidence="14">
    <location>
        <begin position="142"/>
        <end position="163"/>
    </location>
</feature>
<sequence length="317" mass="34803">MNELNDSIQEFIIIGFPGYQDRNSRFIIFGVLLTVYAFILLGNLFIIVIVLIDRDLHTPMYILMSNLALVDVVITTSTIPKLLAVLGTGASGISIAGCFIQTLFCGSVTAVESFLLAIMAYDRYLAICKPLHYYTITNNSVVFKQVVCCWVGGFIALTIPLSLTFRLQFCGSNKLLHFFCDHSAMLKLSCTDTTINSYLSLSIGMCVLIGSMLYILFSYAKIIMSVLKVTGNEGGLKAFSTCGTHLLVISVFFLVAAGVYTAGRVPGSSLDIRVIAALIQNVTPPLMNPVIYCLRTKEIKISFVRLLKRIDILPNGN</sequence>
<evidence type="ECO:0000256" key="10">
    <source>
        <dbReference type="ARBA" id="ARBA00023170"/>
    </source>
</evidence>
<dbReference type="EMBL" id="JAATIS010008602">
    <property type="protein sequence ID" value="KAG2457292.1"/>
    <property type="molecule type" value="Genomic_DNA"/>
</dbReference>